<feature type="domain" description="Peptidase M28" evidence="2">
    <location>
        <begin position="131"/>
        <end position="343"/>
    </location>
</feature>
<evidence type="ECO:0000313" key="4">
    <source>
        <dbReference type="Proteomes" id="UP000184050"/>
    </source>
</evidence>
<dbReference type="GO" id="GO:0008235">
    <property type="term" value="F:metalloexopeptidase activity"/>
    <property type="evidence" value="ECO:0007669"/>
    <property type="project" value="InterPro"/>
</dbReference>
<accession>A0A1M6HEQ8</accession>
<sequence>MILNKYILLIFLIPALAAFSTAQEKALETITENVLKRHIIFLASDSLQGRALNTKNNGLETAANYLRENAKNIGLKPFENDYFQAFEVQASKLDCKGTSREKSRITYSVHSKNQSPHEKTAQNTELISTQNVVGILEGSDTRLKDECIVFMAHYDHLGTDEEGNIFNGADDNATGCAILLELAEAFSQLTMMPRRSILFLWTTAEETGMLGSQHYAQNPVFPLEKTKAVINIDMAGRVYEPRDSVWKKSPKLVKDFNGIYTLISDFSPELDEITDSACNQLDLVPDKSLPESFFRSSDHHHFHSREIPVLNLSTGYHADYHKVTDKISRIRFDKVKRVADLCILVGFEMANQ</sequence>
<evidence type="ECO:0000313" key="3">
    <source>
        <dbReference type="EMBL" id="SHJ20695.1"/>
    </source>
</evidence>
<dbReference type="InterPro" id="IPR007484">
    <property type="entry name" value="Peptidase_M28"/>
</dbReference>
<dbReference type="SUPFAM" id="SSF53187">
    <property type="entry name" value="Zn-dependent exopeptidases"/>
    <property type="match status" value="1"/>
</dbReference>
<dbReference type="OrthoDB" id="9764939at2"/>
<dbReference type="Pfam" id="PF04389">
    <property type="entry name" value="Peptidase_M28"/>
    <property type="match status" value="1"/>
</dbReference>
<dbReference type="InterPro" id="IPR045175">
    <property type="entry name" value="M28_fam"/>
</dbReference>
<dbReference type="AlphaFoldDB" id="A0A1M6HEQ8"/>
<keyword evidence="4" id="KW-1185">Reference proteome</keyword>
<evidence type="ECO:0000259" key="2">
    <source>
        <dbReference type="Pfam" id="PF04389"/>
    </source>
</evidence>
<dbReference type="PANTHER" id="PTHR12147:SF26">
    <property type="entry name" value="PEPTIDASE M28 DOMAIN-CONTAINING PROTEIN"/>
    <property type="match status" value="1"/>
</dbReference>
<dbReference type="Proteomes" id="UP000184050">
    <property type="component" value="Unassembled WGS sequence"/>
</dbReference>
<reference evidence="3 4" key="1">
    <citation type="submission" date="2016-11" db="EMBL/GenBank/DDBJ databases">
        <authorList>
            <person name="Jaros S."/>
            <person name="Januszkiewicz K."/>
            <person name="Wedrychowicz H."/>
        </authorList>
    </citation>
    <scope>NUCLEOTIDE SEQUENCE [LARGE SCALE GENOMIC DNA]</scope>
    <source>
        <strain evidence="3 4">DSM 27063</strain>
    </source>
</reference>
<protein>
    <submittedName>
        <fullName evidence="3">Peptidase family M28</fullName>
    </submittedName>
</protein>
<dbReference type="EMBL" id="FQZE01000013">
    <property type="protein sequence ID" value="SHJ20695.1"/>
    <property type="molecule type" value="Genomic_DNA"/>
</dbReference>
<dbReference type="GO" id="GO:0006508">
    <property type="term" value="P:proteolysis"/>
    <property type="evidence" value="ECO:0007669"/>
    <property type="project" value="InterPro"/>
</dbReference>
<dbReference type="Gene3D" id="3.40.630.10">
    <property type="entry name" value="Zn peptidases"/>
    <property type="match status" value="1"/>
</dbReference>
<proteinExistence type="predicted"/>
<organism evidence="3 4">
    <name type="scientific">Tangfeifania diversioriginum</name>
    <dbReference type="NCBI Taxonomy" id="1168035"/>
    <lineage>
        <taxon>Bacteria</taxon>
        <taxon>Pseudomonadati</taxon>
        <taxon>Bacteroidota</taxon>
        <taxon>Bacteroidia</taxon>
        <taxon>Marinilabiliales</taxon>
        <taxon>Prolixibacteraceae</taxon>
        <taxon>Tangfeifania</taxon>
    </lineage>
</organism>
<dbReference type="STRING" id="1168035.SAMN05444280_11364"/>
<dbReference type="PANTHER" id="PTHR12147">
    <property type="entry name" value="METALLOPEPTIDASE M28 FAMILY MEMBER"/>
    <property type="match status" value="1"/>
</dbReference>
<name>A0A1M6HEQ8_9BACT</name>
<dbReference type="RefSeq" id="WP_073168951.1">
    <property type="nucleotide sequence ID" value="NZ_FQZE01000013.1"/>
</dbReference>
<keyword evidence="1" id="KW-0732">Signal</keyword>
<gene>
    <name evidence="3" type="ORF">SAMN05444280_11364</name>
</gene>
<feature type="signal peptide" evidence="1">
    <location>
        <begin position="1"/>
        <end position="22"/>
    </location>
</feature>
<evidence type="ECO:0000256" key="1">
    <source>
        <dbReference type="SAM" id="SignalP"/>
    </source>
</evidence>
<feature type="chain" id="PRO_5012770861" evidence="1">
    <location>
        <begin position="23"/>
        <end position="352"/>
    </location>
</feature>